<sequence length="241" mass="23550">MPSHAPSPVSAALRHPAPAWATAGVAALAVVVALVPGLLVLGAVLGVLGLALGVAVLARRGGPARIAAAGAVVSAAVVTVSLATAAVGVSTGLPQLAAEAGAEGFGAPSTDVAQLDTVAARFGQTVTYDDGLQLYIADPVEFVPSSEARGAGQAVQLAFTIVVYNGTDAEVALRESSSVSAAGQQADAVVDPVNGATGVPPVSTLAPGETVSYVEAFSLASGDAVFAIAPGADYLPARFTR</sequence>
<evidence type="ECO:0000313" key="2">
    <source>
        <dbReference type="EMBL" id="XDI04312.1"/>
    </source>
</evidence>
<dbReference type="AlphaFoldDB" id="A0AB39BCR7"/>
<gene>
    <name evidence="2" type="ORF">ABFY20_13320</name>
</gene>
<proteinExistence type="predicted"/>
<accession>A0AB39BCR7</accession>
<dbReference type="EMBL" id="CP162511">
    <property type="protein sequence ID" value="XDI04312.1"/>
    <property type="molecule type" value="Genomic_DNA"/>
</dbReference>
<keyword evidence="1" id="KW-1133">Transmembrane helix</keyword>
<name>A0AB39BCR7_9MICO</name>
<keyword evidence="1" id="KW-0472">Membrane</keyword>
<organism evidence="2">
    <name type="scientific">Herbiconiux sp. A18JL235</name>
    <dbReference type="NCBI Taxonomy" id="3152363"/>
    <lineage>
        <taxon>Bacteria</taxon>
        <taxon>Bacillati</taxon>
        <taxon>Actinomycetota</taxon>
        <taxon>Actinomycetes</taxon>
        <taxon>Micrococcales</taxon>
        <taxon>Microbacteriaceae</taxon>
        <taxon>Herbiconiux</taxon>
    </lineage>
</organism>
<evidence type="ECO:0000256" key="1">
    <source>
        <dbReference type="SAM" id="Phobius"/>
    </source>
</evidence>
<evidence type="ECO:0008006" key="3">
    <source>
        <dbReference type="Google" id="ProtNLM"/>
    </source>
</evidence>
<feature type="transmembrane region" description="Helical" evidence="1">
    <location>
        <begin position="66"/>
        <end position="89"/>
    </location>
</feature>
<feature type="transmembrane region" description="Helical" evidence="1">
    <location>
        <begin position="25"/>
        <end position="54"/>
    </location>
</feature>
<protein>
    <recommendedName>
        <fullName evidence="3">DUF4352 domain-containing protein</fullName>
    </recommendedName>
</protein>
<keyword evidence="1" id="KW-0812">Transmembrane</keyword>
<reference evidence="2" key="1">
    <citation type="submission" date="2024-05" db="EMBL/GenBank/DDBJ databases">
        <title>Herbiconiux sp. A18JL235.</title>
        <authorList>
            <person name="Zhang G."/>
        </authorList>
    </citation>
    <scope>NUCLEOTIDE SEQUENCE</scope>
    <source>
        <strain evidence="2">A18JL235</strain>
    </source>
</reference>
<dbReference type="RefSeq" id="WP_368496716.1">
    <property type="nucleotide sequence ID" value="NZ_CP162511.1"/>
</dbReference>